<dbReference type="PROSITE" id="PS51257">
    <property type="entry name" value="PROKAR_LIPOPROTEIN"/>
    <property type="match status" value="1"/>
</dbReference>
<feature type="compositionally biased region" description="Acidic residues" evidence="1">
    <location>
        <begin position="90"/>
        <end position="101"/>
    </location>
</feature>
<name>A0A5R9F199_9BACL</name>
<comment type="caution">
    <text evidence="3">The sequence shown here is derived from an EMBL/GenBank/DDBJ whole genome shotgun (WGS) entry which is preliminary data.</text>
</comment>
<evidence type="ECO:0000313" key="4">
    <source>
        <dbReference type="Proteomes" id="UP000308230"/>
    </source>
</evidence>
<reference evidence="3 4" key="1">
    <citation type="submission" date="2019-04" db="EMBL/GenBank/DDBJ databases">
        <title>Bacillus caeni sp. nov., a bacterium isolated from mangrove sediment.</title>
        <authorList>
            <person name="Huang H."/>
            <person name="Mo K."/>
            <person name="Hu Y."/>
        </authorList>
    </citation>
    <scope>NUCLEOTIDE SEQUENCE [LARGE SCALE GENOMIC DNA]</scope>
    <source>
        <strain evidence="3 4">HB172195</strain>
    </source>
</reference>
<accession>A0A5R9F199</accession>
<feature type="compositionally biased region" description="Basic and acidic residues" evidence="1">
    <location>
        <begin position="38"/>
        <end position="56"/>
    </location>
</feature>
<dbReference type="EMBL" id="SWLG01000006">
    <property type="protein sequence ID" value="TLS37412.1"/>
    <property type="molecule type" value="Genomic_DNA"/>
</dbReference>
<dbReference type="RefSeq" id="WP_138125817.1">
    <property type="nucleotide sequence ID" value="NZ_SWLG01000006.1"/>
</dbReference>
<evidence type="ECO:0000256" key="2">
    <source>
        <dbReference type="SAM" id="SignalP"/>
    </source>
</evidence>
<feature type="chain" id="PRO_5038465677" description="DNA primase" evidence="2">
    <location>
        <begin position="22"/>
        <end position="118"/>
    </location>
</feature>
<feature type="compositionally biased region" description="Acidic residues" evidence="1">
    <location>
        <begin position="57"/>
        <end position="82"/>
    </location>
</feature>
<evidence type="ECO:0000256" key="1">
    <source>
        <dbReference type="SAM" id="MobiDB-lite"/>
    </source>
</evidence>
<gene>
    <name evidence="3" type="ORF">FCL54_09685</name>
</gene>
<feature type="signal peptide" evidence="2">
    <location>
        <begin position="1"/>
        <end position="21"/>
    </location>
</feature>
<evidence type="ECO:0000313" key="3">
    <source>
        <dbReference type="EMBL" id="TLS37412.1"/>
    </source>
</evidence>
<keyword evidence="4" id="KW-1185">Reference proteome</keyword>
<keyword evidence="2" id="KW-0732">Signal</keyword>
<dbReference type="AlphaFoldDB" id="A0A5R9F199"/>
<evidence type="ECO:0008006" key="5">
    <source>
        <dbReference type="Google" id="ProtNLM"/>
    </source>
</evidence>
<proteinExistence type="predicted"/>
<dbReference type="Proteomes" id="UP000308230">
    <property type="component" value="Unassembled WGS sequence"/>
</dbReference>
<feature type="region of interest" description="Disordered" evidence="1">
    <location>
        <begin position="24"/>
        <end position="118"/>
    </location>
</feature>
<feature type="compositionally biased region" description="Basic and acidic residues" evidence="1">
    <location>
        <begin position="102"/>
        <end position="112"/>
    </location>
</feature>
<protein>
    <recommendedName>
        <fullName evidence="5">DNA primase</fullName>
    </recommendedName>
</protein>
<organism evidence="3 4">
    <name type="scientific">Exobacillus caeni</name>
    <dbReference type="NCBI Taxonomy" id="2574798"/>
    <lineage>
        <taxon>Bacteria</taxon>
        <taxon>Bacillati</taxon>
        <taxon>Bacillota</taxon>
        <taxon>Bacilli</taxon>
        <taxon>Bacillales</taxon>
        <taxon>Guptibacillaceae</taxon>
        <taxon>Exobacillus</taxon>
    </lineage>
</organism>
<sequence length="118" mass="13499">MKHLIKISAFSLLLTAGLLTGCNMNNDDNGDPDIQNINDDRNDINRLDNDDNRLDNDMNDNDISPDLDEDVVPGGLDEDERDYDIRNNGMDEEEPDLDEEPSEQRRENDLDLHNNNND</sequence>